<evidence type="ECO:0000313" key="3">
    <source>
        <dbReference type="Proteomes" id="UP000550508"/>
    </source>
</evidence>
<evidence type="ECO:0000256" key="1">
    <source>
        <dbReference type="SAM" id="Phobius"/>
    </source>
</evidence>
<protein>
    <submittedName>
        <fullName evidence="2">Uncharacterized protein</fullName>
    </submittedName>
</protein>
<dbReference type="AlphaFoldDB" id="A0A849VRZ2"/>
<reference evidence="2 3" key="1">
    <citation type="submission" date="2020-05" db="EMBL/GenBank/DDBJ databases">
        <authorList>
            <person name="Kim M.K."/>
        </authorList>
    </citation>
    <scope>NUCLEOTIDE SEQUENCE [LARGE SCALE GENOMIC DNA]</scope>
    <source>
        <strain evidence="2 3">BT25</strain>
    </source>
</reference>
<organism evidence="2 3">
    <name type="scientific">Phyllobacterium pellucidum</name>
    <dbReference type="NCBI Taxonomy" id="2740464"/>
    <lineage>
        <taxon>Bacteria</taxon>
        <taxon>Pseudomonadati</taxon>
        <taxon>Pseudomonadota</taxon>
        <taxon>Alphaproteobacteria</taxon>
        <taxon>Hyphomicrobiales</taxon>
        <taxon>Phyllobacteriaceae</taxon>
        <taxon>Phyllobacterium</taxon>
    </lineage>
</organism>
<keyword evidence="3" id="KW-1185">Reference proteome</keyword>
<sequence>MIALIGHIPNWAKLAAGVALGAIVLGSAVYLAGKRDGTQQAAVQQLQSDIKAERERIASDAKVQSLSDYDFCIQSLRSRRMPVDACEQLRGVPESKP</sequence>
<accession>A0A849VRZ2</accession>
<feature type="transmembrane region" description="Helical" evidence="1">
    <location>
        <begin position="12"/>
        <end position="32"/>
    </location>
</feature>
<comment type="caution">
    <text evidence="2">The sequence shown here is derived from an EMBL/GenBank/DDBJ whole genome shotgun (WGS) entry which is preliminary data.</text>
</comment>
<keyword evidence="1" id="KW-0472">Membrane</keyword>
<gene>
    <name evidence="2" type="ORF">HQ945_05245</name>
</gene>
<dbReference type="Proteomes" id="UP000550508">
    <property type="component" value="Unassembled WGS sequence"/>
</dbReference>
<dbReference type="RefSeq" id="WP_174207729.1">
    <property type="nucleotide sequence ID" value="NZ_JABUMX010000001.1"/>
</dbReference>
<evidence type="ECO:0000313" key="2">
    <source>
        <dbReference type="EMBL" id="NTS30653.1"/>
    </source>
</evidence>
<name>A0A849VRZ2_9HYPH</name>
<proteinExistence type="predicted"/>
<dbReference type="EMBL" id="JABUMX010000001">
    <property type="protein sequence ID" value="NTS30653.1"/>
    <property type="molecule type" value="Genomic_DNA"/>
</dbReference>
<keyword evidence="1" id="KW-1133">Transmembrane helix</keyword>
<keyword evidence="1" id="KW-0812">Transmembrane</keyword>